<evidence type="ECO:0000313" key="2">
    <source>
        <dbReference type="Proteomes" id="UP000728032"/>
    </source>
</evidence>
<proteinExistence type="predicted"/>
<dbReference type="Proteomes" id="UP000728032">
    <property type="component" value="Unassembled WGS sequence"/>
</dbReference>
<dbReference type="EMBL" id="CAJPVJ010009730">
    <property type="protein sequence ID" value="CAG2172775.1"/>
    <property type="molecule type" value="Genomic_DNA"/>
</dbReference>
<name>A0A7R9QRX2_9ACAR</name>
<evidence type="ECO:0000313" key="1">
    <source>
        <dbReference type="EMBL" id="CAD7655588.1"/>
    </source>
</evidence>
<accession>A0A7R9QRX2</accession>
<dbReference type="EMBL" id="OC924555">
    <property type="protein sequence ID" value="CAD7655588.1"/>
    <property type="molecule type" value="Genomic_DNA"/>
</dbReference>
<keyword evidence="2" id="KW-1185">Reference proteome</keyword>
<protein>
    <submittedName>
        <fullName evidence="1">Uncharacterized protein</fullName>
    </submittedName>
</protein>
<dbReference type="AlphaFoldDB" id="A0A7R9QRX2"/>
<organism evidence="1">
    <name type="scientific">Oppiella nova</name>
    <dbReference type="NCBI Taxonomy" id="334625"/>
    <lineage>
        <taxon>Eukaryota</taxon>
        <taxon>Metazoa</taxon>
        <taxon>Ecdysozoa</taxon>
        <taxon>Arthropoda</taxon>
        <taxon>Chelicerata</taxon>
        <taxon>Arachnida</taxon>
        <taxon>Acari</taxon>
        <taxon>Acariformes</taxon>
        <taxon>Sarcoptiformes</taxon>
        <taxon>Oribatida</taxon>
        <taxon>Brachypylina</taxon>
        <taxon>Oppioidea</taxon>
        <taxon>Oppiidae</taxon>
        <taxon>Oppiella</taxon>
    </lineage>
</organism>
<sequence>MIVVACESNARMVETYLYRISKLSGDKVYIGCDGYKVGDWLGIGCSYNIAFSSAQPEYNDRLLQVDLYKDDIPFLRVFNEGPKRYATNPVKGIDLGKMEFDMFMDYAVITNTTGANNETAGAYRCILK</sequence>
<gene>
    <name evidence="1" type="ORF">ONB1V03_LOCUS12231</name>
</gene>
<reference evidence="1" key="1">
    <citation type="submission" date="2020-11" db="EMBL/GenBank/DDBJ databases">
        <authorList>
            <person name="Tran Van P."/>
        </authorList>
    </citation>
    <scope>NUCLEOTIDE SEQUENCE</scope>
</reference>